<dbReference type="AlphaFoldDB" id="A0AAD7KMW4"/>
<comment type="caution">
    <text evidence="1">The sequence shown here is derived from an EMBL/GenBank/DDBJ whole genome shotgun (WGS) entry which is preliminary data.</text>
</comment>
<name>A0AAD7KMW4_QUISA</name>
<proteinExistence type="predicted"/>
<protein>
    <submittedName>
        <fullName evidence="1">Uncharacterized protein</fullName>
    </submittedName>
</protein>
<evidence type="ECO:0000313" key="2">
    <source>
        <dbReference type="Proteomes" id="UP001163823"/>
    </source>
</evidence>
<organism evidence="1 2">
    <name type="scientific">Quillaja saponaria</name>
    <name type="common">Soap bark tree</name>
    <dbReference type="NCBI Taxonomy" id="32244"/>
    <lineage>
        <taxon>Eukaryota</taxon>
        <taxon>Viridiplantae</taxon>
        <taxon>Streptophyta</taxon>
        <taxon>Embryophyta</taxon>
        <taxon>Tracheophyta</taxon>
        <taxon>Spermatophyta</taxon>
        <taxon>Magnoliopsida</taxon>
        <taxon>eudicotyledons</taxon>
        <taxon>Gunneridae</taxon>
        <taxon>Pentapetalae</taxon>
        <taxon>rosids</taxon>
        <taxon>fabids</taxon>
        <taxon>Fabales</taxon>
        <taxon>Quillajaceae</taxon>
        <taxon>Quillaja</taxon>
    </lineage>
</organism>
<dbReference type="KEGG" id="qsa:O6P43_032374"/>
<sequence length="92" mass="10070">MRLDQMSPSKLVVERWAKLWVQAEVTIQVGVGLQEGVGMQTKVQLDPNVLMGGEKGLIRLEEEDHVGLSDGGNTSRGGNAGIGGVRIFKWFY</sequence>
<evidence type="ECO:0000313" key="1">
    <source>
        <dbReference type="EMBL" id="KAJ7942743.1"/>
    </source>
</evidence>
<dbReference type="EMBL" id="JARAOO010000014">
    <property type="protein sequence ID" value="KAJ7942743.1"/>
    <property type="molecule type" value="Genomic_DNA"/>
</dbReference>
<reference evidence="1" key="1">
    <citation type="journal article" date="2023" name="Science">
        <title>Elucidation of the pathway for biosynthesis of saponin adjuvants from the soapbark tree.</title>
        <authorList>
            <person name="Reed J."/>
            <person name="Orme A."/>
            <person name="El-Demerdash A."/>
            <person name="Owen C."/>
            <person name="Martin L.B.B."/>
            <person name="Misra R.C."/>
            <person name="Kikuchi S."/>
            <person name="Rejzek M."/>
            <person name="Martin A.C."/>
            <person name="Harkess A."/>
            <person name="Leebens-Mack J."/>
            <person name="Louveau T."/>
            <person name="Stephenson M.J."/>
            <person name="Osbourn A."/>
        </authorList>
    </citation>
    <scope>NUCLEOTIDE SEQUENCE</scope>
    <source>
        <strain evidence="1">S10</strain>
    </source>
</reference>
<accession>A0AAD7KMW4</accession>
<dbReference type="Proteomes" id="UP001163823">
    <property type="component" value="Chromosome 14"/>
</dbReference>
<gene>
    <name evidence="1" type="ORF">O6P43_032374</name>
</gene>
<keyword evidence="2" id="KW-1185">Reference proteome</keyword>